<sequence>MPEKRELVRYVMKEHQASERRGCRIIGISRSLLHYCPNTARDLPV</sequence>
<protein>
    <submittedName>
        <fullName evidence="1">Low calcium response locus protein T</fullName>
    </submittedName>
</protein>
<organism evidence="1 2">
    <name type="scientific">Brenneria alni</name>
    <dbReference type="NCBI Taxonomy" id="71656"/>
    <lineage>
        <taxon>Bacteria</taxon>
        <taxon>Pseudomonadati</taxon>
        <taxon>Pseudomonadota</taxon>
        <taxon>Gammaproteobacteria</taxon>
        <taxon>Enterobacterales</taxon>
        <taxon>Pectobacteriaceae</taxon>
        <taxon>Brenneria</taxon>
    </lineage>
</organism>
<comment type="caution">
    <text evidence="1">The sequence shown here is derived from an EMBL/GenBank/DDBJ whole genome shotgun (WGS) entry which is preliminary data.</text>
</comment>
<keyword evidence="2" id="KW-1185">Reference proteome</keyword>
<evidence type="ECO:0000313" key="1">
    <source>
        <dbReference type="EMBL" id="RLM25868.1"/>
    </source>
</evidence>
<reference evidence="1 2" key="1">
    <citation type="submission" date="2016-09" db="EMBL/GenBank/DDBJ databases">
        <authorList>
            <person name="Doonan J."/>
            <person name="Pachebat J.A."/>
            <person name="Golyshin P.N."/>
            <person name="Denman S."/>
            <person name="Mcdonald J.E."/>
        </authorList>
    </citation>
    <scope>NUCLEOTIDE SEQUENCE [LARGE SCALE GENOMIC DNA]</scope>
    <source>
        <strain evidence="1 2">NCPPB 3934</strain>
    </source>
</reference>
<gene>
    <name evidence="1" type="ORF">BIY29_06170</name>
</gene>
<dbReference type="Proteomes" id="UP000285648">
    <property type="component" value="Unassembled WGS sequence"/>
</dbReference>
<dbReference type="AlphaFoldDB" id="A0A421DQL8"/>
<evidence type="ECO:0000313" key="2">
    <source>
        <dbReference type="Proteomes" id="UP000285648"/>
    </source>
</evidence>
<proteinExistence type="predicted"/>
<accession>A0A421DQL8</accession>
<feature type="non-terminal residue" evidence="1">
    <location>
        <position position="45"/>
    </location>
</feature>
<name>A0A421DQL8_9GAMM</name>
<dbReference type="EMBL" id="MJLZ01000010">
    <property type="protein sequence ID" value="RLM25868.1"/>
    <property type="molecule type" value="Genomic_DNA"/>
</dbReference>